<name>A0ABQ6IF24_9MICO</name>
<gene>
    <name evidence="2" type="ORF">GCM10025876_26960</name>
</gene>
<dbReference type="Proteomes" id="UP001157125">
    <property type="component" value="Unassembled WGS sequence"/>
</dbReference>
<reference evidence="3" key="1">
    <citation type="journal article" date="2019" name="Int. J. Syst. Evol. Microbiol.">
        <title>The Global Catalogue of Microorganisms (GCM) 10K type strain sequencing project: providing services to taxonomists for standard genome sequencing and annotation.</title>
        <authorList>
            <consortium name="The Broad Institute Genomics Platform"/>
            <consortium name="The Broad Institute Genome Sequencing Center for Infectious Disease"/>
            <person name="Wu L."/>
            <person name="Ma J."/>
        </authorList>
    </citation>
    <scope>NUCLEOTIDE SEQUENCE [LARGE SCALE GENOMIC DNA]</scope>
    <source>
        <strain evidence="3">NBRC 112299</strain>
    </source>
</reference>
<feature type="region of interest" description="Disordered" evidence="1">
    <location>
        <begin position="64"/>
        <end position="117"/>
    </location>
</feature>
<feature type="compositionally biased region" description="Basic residues" evidence="1">
    <location>
        <begin position="92"/>
        <end position="101"/>
    </location>
</feature>
<comment type="caution">
    <text evidence="2">The sequence shown here is derived from an EMBL/GenBank/DDBJ whole genome shotgun (WGS) entry which is preliminary data.</text>
</comment>
<protein>
    <submittedName>
        <fullName evidence="2">Uncharacterized protein</fullName>
    </submittedName>
</protein>
<evidence type="ECO:0000256" key="1">
    <source>
        <dbReference type="SAM" id="MobiDB-lite"/>
    </source>
</evidence>
<accession>A0ABQ6IF24</accession>
<feature type="compositionally biased region" description="Basic and acidic residues" evidence="1">
    <location>
        <begin position="82"/>
        <end position="91"/>
    </location>
</feature>
<organism evidence="2 3">
    <name type="scientific">Demequina litorisediminis</name>
    <dbReference type="NCBI Taxonomy" id="1849022"/>
    <lineage>
        <taxon>Bacteria</taxon>
        <taxon>Bacillati</taxon>
        <taxon>Actinomycetota</taxon>
        <taxon>Actinomycetes</taxon>
        <taxon>Micrococcales</taxon>
        <taxon>Demequinaceae</taxon>
        <taxon>Demequina</taxon>
    </lineage>
</organism>
<dbReference type="EMBL" id="BSUN01000001">
    <property type="protein sequence ID" value="GMA36492.1"/>
    <property type="molecule type" value="Genomic_DNA"/>
</dbReference>
<evidence type="ECO:0000313" key="3">
    <source>
        <dbReference type="Proteomes" id="UP001157125"/>
    </source>
</evidence>
<proteinExistence type="predicted"/>
<sequence>MAIHADNDVVTRGSDRDIQGIRGAAGGIVDHRHAGVVRQGRRNPLGAVSRRPHRDHDLHLAAVAGRQHGANGVPEMSSLVTDGKDHADRRASRQGRKRGHVHQGNGALTVVPLTPTR</sequence>
<keyword evidence="3" id="KW-1185">Reference proteome</keyword>
<evidence type="ECO:0000313" key="2">
    <source>
        <dbReference type="EMBL" id="GMA36492.1"/>
    </source>
</evidence>